<name>A0AA39XM29_9PEZI</name>
<feature type="region of interest" description="Disordered" evidence="1">
    <location>
        <begin position="591"/>
        <end position="611"/>
    </location>
</feature>
<feature type="region of interest" description="Disordered" evidence="1">
    <location>
        <begin position="190"/>
        <end position="216"/>
    </location>
</feature>
<evidence type="ECO:0000313" key="2">
    <source>
        <dbReference type="EMBL" id="KAK0636429.1"/>
    </source>
</evidence>
<feature type="region of interest" description="Disordered" evidence="1">
    <location>
        <begin position="16"/>
        <end position="37"/>
    </location>
</feature>
<dbReference type="AlphaFoldDB" id="A0AA39XM29"/>
<proteinExistence type="predicted"/>
<dbReference type="EMBL" id="JAULSR010000001">
    <property type="protein sequence ID" value="KAK0636429.1"/>
    <property type="molecule type" value="Genomic_DNA"/>
</dbReference>
<comment type="caution">
    <text evidence="2">The sequence shown here is derived from an EMBL/GenBank/DDBJ whole genome shotgun (WGS) entry which is preliminary data.</text>
</comment>
<evidence type="ECO:0000256" key="1">
    <source>
        <dbReference type="SAM" id="MobiDB-lite"/>
    </source>
</evidence>
<sequence length="624" mass="69541">MVHHLQEATPLRNGLRILSDPKLPSRNPRSEPMSDSLPTVYHGALDSIARDGSAICPMRQFWVQEIPFMSNNISYLCSNERHMQHQLDDFRSHVDRRLDDIAAIVAHVEERCKETSVIEFCDPSLAHQSNATPTHCGRCPLCWTKSFLGNIKKRGLSIKALCRSLRISRRDSTDSSVDDDRSRRVMAWMRSQQDVPASPRSSPKSPGTAAAVGPSVGQSMRLSQYAEIPDTSRAPPLELEADSAYNELSGPDLTLRSRESATEQLSPICISVSPMSDNLVLTEEYNPTTTPLSSTTSIAGLPEMLSPTAYEDNIPNLGCPFDYSPTDSDRSWSTAEYPSESHTDQSWSFVGTARSSFNANPNSIGNDWFSGFVLENIASSSLSLPVTSNGTDWLSALELGLGDLSNFDPTYAPSPLVVLSNLNDTFSGMRNNSFVDRAAEQAQHFSWDYASRTVLDTRPTRHSCPSWFEGQTQSLSSFVVDIPKPRRLSVKSSESPEAVCCMACNFFPSRGPDQMKKIRKHRLSRKHRRISTGVQTTKDEELFPCLHRNEDGSTCSAVYNRRDNLRGHQRKKHSRPLNRMSDSLVGQHVVGVPGDEVGGTSEIRNSDQWTWYDDDDEAQETSWI</sequence>
<dbReference type="Proteomes" id="UP001174934">
    <property type="component" value="Unassembled WGS sequence"/>
</dbReference>
<accession>A0AA39XM29</accession>
<protein>
    <submittedName>
        <fullName evidence="2">Uncharacterized protein</fullName>
    </submittedName>
</protein>
<reference evidence="2" key="1">
    <citation type="submission" date="2023-06" db="EMBL/GenBank/DDBJ databases">
        <title>Genome-scale phylogeny and comparative genomics of the fungal order Sordariales.</title>
        <authorList>
            <consortium name="Lawrence Berkeley National Laboratory"/>
            <person name="Hensen N."/>
            <person name="Bonometti L."/>
            <person name="Westerberg I."/>
            <person name="Brannstrom I.O."/>
            <person name="Guillou S."/>
            <person name="Cros-Aarteil S."/>
            <person name="Calhoun S."/>
            <person name="Haridas S."/>
            <person name="Kuo A."/>
            <person name="Mondo S."/>
            <person name="Pangilinan J."/>
            <person name="Riley R."/>
            <person name="LaButti K."/>
            <person name="Andreopoulos B."/>
            <person name="Lipzen A."/>
            <person name="Chen C."/>
            <person name="Yanf M."/>
            <person name="Daum C."/>
            <person name="Ng V."/>
            <person name="Clum A."/>
            <person name="Steindorff A."/>
            <person name="Ohm R."/>
            <person name="Martin F."/>
            <person name="Silar P."/>
            <person name="Natvig D."/>
            <person name="Lalanne C."/>
            <person name="Gautier V."/>
            <person name="Ament-velasquez S.L."/>
            <person name="Kruys A."/>
            <person name="Hutchinson M.I."/>
            <person name="Powell A.J."/>
            <person name="Barry K."/>
            <person name="Miller A.N."/>
            <person name="Grigoriev I.V."/>
            <person name="Debuchy R."/>
            <person name="Gladieux P."/>
            <person name="Thoren M.H."/>
            <person name="Johannesson H."/>
        </authorList>
    </citation>
    <scope>NUCLEOTIDE SEQUENCE</scope>
    <source>
        <strain evidence="2">SMH3391-2</strain>
    </source>
</reference>
<evidence type="ECO:0000313" key="3">
    <source>
        <dbReference type="Proteomes" id="UP001174934"/>
    </source>
</evidence>
<keyword evidence="3" id="KW-1185">Reference proteome</keyword>
<gene>
    <name evidence="2" type="ORF">B0T17DRAFT_519135</name>
</gene>
<organism evidence="2 3">
    <name type="scientific">Bombardia bombarda</name>
    <dbReference type="NCBI Taxonomy" id="252184"/>
    <lineage>
        <taxon>Eukaryota</taxon>
        <taxon>Fungi</taxon>
        <taxon>Dikarya</taxon>
        <taxon>Ascomycota</taxon>
        <taxon>Pezizomycotina</taxon>
        <taxon>Sordariomycetes</taxon>
        <taxon>Sordariomycetidae</taxon>
        <taxon>Sordariales</taxon>
        <taxon>Lasiosphaeriaceae</taxon>
        <taxon>Bombardia</taxon>
    </lineage>
</organism>
<feature type="compositionally biased region" description="Polar residues" evidence="1">
    <location>
        <begin position="190"/>
        <end position="205"/>
    </location>
</feature>